<dbReference type="EMBL" id="QLTT01000008">
    <property type="protein sequence ID" value="RAS62590.1"/>
    <property type="molecule type" value="Genomic_DNA"/>
</dbReference>
<dbReference type="SUPFAM" id="SSF54427">
    <property type="entry name" value="NTF2-like"/>
    <property type="match status" value="1"/>
</dbReference>
<proteinExistence type="predicted"/>
<evidence type="ECO:0000313" key="2">
    <source>
        <dbReference type="Proteomes" id="UP000248714"/>
    </source>
</evidence>
<comment type="caution">
    <text evidence="1">The sequence shown here is derived from an EMBL/GenBank/DDBJ whole genome shotgun (WGS) entry which is preliminary data.</text>
</comment>
<protein>
    <submittedName>
        <fullName evidence="1">Steroid delta-isomerase-like uncharacterized protein</fullName>
    </submittedName>
</protein>
<dbReference type="InterPro" id="IPR032710">
    <property type="entry name" value="NTF2-like_dom_sf"/>
</dbReference>
<reference evidence="1 2" key="1">
    <citation type="submission" date="2018-06" db="EMBL/GenBank/DDBJ databases">
        <title>Genomic Encyclopedia of Type Strains, Phase IV (KMG-IV): sequencing the most valuable type-strain genomes for metagenomic binning, comparative biology and taxonomic classification.</title>
        <authorList>
            <person name="Goeker M."/>
        </authorList>
    </citation>
    <scope>NUCLEOTIDE SEQUENCE [LARGE SCALE GENOMIC DNA]</scope>
    <source>
        <strain evidence="1 2">DSM 45479</strain>
    </source>
</reference>
<name>A0ABX9E5G0_9PSEU</name>
<accession>A0ABX9E5G0</accession>
<dbReference type="RefSeq" id="WP_112229664.1">
    <property type="nucleotide sequence ID" value="NZ_QLTT01000008.1"/>
</dbReference>
<organism evidence="1 2">
    <name type="scientific">Lentzea atacamensis</name>
    <dbReference type="NCBI Taxonomy" id="531938"/>
    <lineage>
        <taxon>Bacteria</taxon>
        <taxon>Bacillati</taxon>
        <taxon>Actinomycetota</taxon>
        <taxon>Actinomycetes</taxon>
        <taxon>Pseudonocardiales</taxon>
        <taxon>Pseudonocardiaceae</taxon>
        <taxon>Lentzea</taxon>
    </lineage>
</organism>
<dbReference type="InterPro" id="IPR009959">
    <property type="entry name" value="Cyclase_SnoaL-like"/>
</dbReference>
<gene>
    <name evidence="1" type="ORF">C8D87_108414</name>
</gene>
<dbReference type="PANTHER" id="PTHR38436:SF1">
    <property type="entry name" value="ESTER CYCLASE"/>
    <property type="match status" value="1"/>
</dbReference>
<keyword evidence="2" id="KW-1185">Reference proteome</keyword>
<dbReference type="PANTHER" id="PTHR38436">
    <property type="entry name" value="POLYKETIDE CYCLASE SNOAL-LIKE DOMAIN"/>
    <property type="match status" value="1"/>
</dbReference>
<dbReference type="Proteomes" id="UP000248714">
    <property type="component" value="Unassembled WGS sequence"/>
</dbReference>
<sequence length="166" mass="18262">MTIETSNETTFSRLHDAVNSGDAEAISKAIDEVADPDLVFHAPVPGELSGVQALKQVWATLLRAFPDIHVAIEDVIAQGDKVVYRNTVTGTHQGEYRGVPPTGRSVRYSEIFILRFSGGRIAEIWGVVDVFAQLRQLGLVQVRERHGVHRALRSGVDVPGRLRPSR</sequence>
<dbReference type="Gene3D" id="3.10.450.50">
    <property type="match status" value="1"/>
</dbReference>
<dbReference type="Pfam" id="PF07366">
    <property type="entry name" value="SnoaL"/>
    <property type="match status" value="1"/>
</dbReference>
<evidence type="ECO:0000313" key="1">
    <source>
        <dbReference type="EMBL" id="RAS62590.1"/>
    </source>
</evidence>